<dbReference type="InterPro" id="IPR001789">
    <property type="entry name" value="Sig_transdc_resp-reg_receiver"/>
</dbReference>
<sequence>MIHIVIVDDHAVVRAGLRQYFSEQADFCVVAEASQGREALALLRAAEQTGMAIDVMLLDIAMPDQSGVDALQAIRARAPSLPVLIFSGFPETQYASLLLRQGASGYLSKDCEPEALLQAIRTLSRGRRYISAAVAEQLADGLAAGGVDAAQAHQQLSERELQVFLRLAAGQTVGQLAPALCLSVKTVSTYRSRVMDKMGLSSNSELTHYALRHGLIL</sequence>
<dbReference type="GO" id="GO:0000160">
    <property type="term" value="P:phosphorelay signal transduction system"/>
    <property type="evidence" value="ECO:0007669"/>
    <property type="project" value="InterPro"/>
</dbReference>
<dbReference type="Pfam" id="PF00196">
    <property type="entry name" value="GerE"/>
    <property type="match status" value="1"/>
</dbReference>
<dbReference type="OrthoDB" id="9816469at2"/>
<evidence type="ECO:0000259" key="5">
    <source>
        <dbReference type="PROSITE" id="PS50110"/>
    </source>
</evidence>
<dbReference type="AlphaFoldDB" id="A0A2N8KUZ2"/>
<dbReference type="InterPro" id="IPR000792">
    <property type="entry name" value="Tscrpt_reg_LuxR_C"/>
</dbReference>
<dbReference type="EMBL" id="POSP01000003">
    <property type="protein sequence ID" value="PND37222.1"/>
    <property type="molecule type" value="Genomic_DNA"/>
</dbReference>
<name>A0A2N8KUZ2_9BURK</name>
<dbReference type="RefSeq" id="WP_102767140.1">
    <property type="nucleotide sequence ID" value="NZ_POSP01000003.1"/>
</dbReference>
<dbReference type="Gene3D" id="3.40.50.2300">
    <property type="match status" value="1"/>
</dbReference>
<dbReference type="PRINTS" id="PR00038">
    <property type="entry name" value="HTHLUXR"/>
</dbReference>
<evidence type="ECO:0000259" key="4">
    <source>
        <dbReference type="PROSITE" id="PS50043"/>
    </source>
</evidence>
<evidence type="ECO:0000256" key="1">
    <source>
        <dbReference type="ARBA" id="ARBA00022553"/>
    </source>
</evidence>
<dbReference type="PROSITE" id="PS50043">
    <property type="entry name" value="HTH_LUXR_2"/>
    <property type="match status" value="1"/>
</dbReference>
<dbReference type="Proteomes" id="UP000235916">
    <property type="component" value="Unassembled WGS sequence"/>
</dbReference>
<dbReference type="PANTHER" id="PTHR43214">
    <property type="entry name" value="TWO-COMPONENT RESPONSE REGULATOR"/>
    <property type="match status" value="1"/>
</dbReference>
<evidence type="ECO:0000313" key="6">
    <source>
        <dbReference type="EMBL" id="PND37222.1"/>
    </source>
</evidence>
<dbReference type="PANTHER" id="PTHR43214:SF43">
    <property type="entry name" value="TWO-COMPONENT RESPONSE REGULATOR"/>
    <property type="match status" value="1"/>
</dbReference>
<dbReference type="PROSITE" id="PS50110">
    <property type="entry name" value="RESPONSE_REGULATORY"/>
    <property type="match status" value="1"/>
</dbReference>
<keyword evidence="1 3" id="KW-0597">Phosphoprotein</keyword>
<feature type="domain" description="HTH luxR-type" evidence="4">
    <location>
        <begin position="149"/>
        <end position="214"/>
    </location>
</feature>
<dbReference type="GO" id="GO:0006355">
    <property type="term" value="P:regulation of DNA-templated transcription"/>
    <property type="evidence" value="ECO:0007669"/>
    <property type="project" value="InterPro"/>
</dbReference>
<keyword evidence="2 6" id="KW-0238">DNA-binding</keyword>
<dbReference type="SMART" id="SM00421">
    <property type="entry name" value="HTH_LUXR"/>
    <property type="match status" value="1"/>
</dbReference>
<dbReference type="InterPro" id="IPR058245">
    <property type="entry name" value="NreC/VraR/RcsB-like_REC"/>
</dbReference>
<keyword evidence="7" id="KW-1185">Reference proteome</keyword>
<comment type="caution">
    <text evidence="6">The sequence shown here is derived from an EMBL/GenBank/DDBJ whole genome shotgun (WGS) entry which is preliminary data.</text>
</comment>
<reference evidence="6 7" key="1">
    <citation type="submission" date="2018-01" db="EMBL/GenBank/DDBJ databases">
        <title>Draft genome sequence of Paucibacter aquatile CR182 isolated from freshwater of the Nakdong River.</title>
        <authorList>
            <person name="Choi A."/>
            <person name="Chung E.J."/>
        </authorList>
    </citation>
    <scope>NUCLEOTIDE SEQUENCE [LARGE SCALE GENOMIC DNA]</scope>
    <source>
        <strain evidence="6 7">CR182</strain>
    </source>
</reference>
<proteinExistence type="predicted"/>
<evidence type="ECO:0000313" key="7">
    <source>
        <dbReference type="Proteomes" id="UP000235916"/>
    </source>
</evidence>
<dbReference type="CDD" id="cd06170">
    <property type="entry name" value="LuxR_C_like"/>
    <property type="match status" value="1"/>
</dbReference>
<accession>A0A2N8KUZ2</accession>
<dbReference type="SUPFAM" id="SSF46894">
    <property type="entry name" value="C-terminal effector domain of the bipartite response regulators"/>
    <property type="match status" value="1"/>
</dbReference>
<evidence type="ECO:0000256" key="3">
    <source>
        <dbReference type="PROSITE-ProRule" id="PRU00169"/>
    </source>
</evidence>
<dbReference type="CDD" id="cd17535">
    <property type="entry name" value="REC_NarL-like"/>
    <property type="match status" value="1"/>
</dbReference>
<feature type="domain" description="Response regulatory" evidence="5">
    <location>
        <begin position="3"/>
        <end position="124"/>
    </location>
</feature>
<evidence type="ECO:0000256" key="2">
    <source>
        <dbReference type="ARBA" id="ARBA00023125"/>
    </source>
</evidence>
<dbReference type="InterPro" id="IPR016032">
    <property type="entry name" value="Sig_transdc_resp-reg_C-effctor"/>
</dbReference>
<dbReference type="Pfam" id="PF00072">
    <property type="entry name" value="Response_reg"/>
    <property type="match status" value="1"/>
</dbReference>
<organism evidence="6 7">
    <name type="scientific">Kinneretia aquatilis</name>
    <dbReference type="NCBI Taxonomy" id="2070761"/>
    <lineage>
        <taxon>Bacteria</taxon>
        <taxon>Pseudomonadati</taxon>
        <taxon>Pseudomonadota</taxon>
        <taxon>Betaproteobacteria</taxon>
        <taxon>Burkholderiales</taxon>
        <taxon>Sphaerotilaceae</taxon>
        <taxon>Roseateles</taxon>
    </lineage>
</organism>
<feature type="modified residue" description="4-aspartylphosphate" evidence="3">
    <location>
        <position position="59"/>
    </location>
</feature>
<dbReference type="InterPro" id="IPR039420">
    <property type="entry name" value="WalR-like"/>
</dbReference>
<dbReference type="SUPFAM" id="SSF52172">
    <property type="entry name" value="CheY-like"/>
    <property type="match status" value="1"/>
</dbReference>
<gene>
    <name evidence="6" type="ORF">C1O66_06540</name>
</gene>
<protein>
    <submittedName>
        <fullName evidence="6">DNA-binding response regulator</fullName>
    </submittedName>
</protein>
<dbReference type="SMART" id="SM00448">
    <property type="entry name" value="REC"/>
    <property type="match status" value="1"/>
</dbReference>
<dbReference type="GO" id="GO:0003677">
    <property type="term" value="F:DNA binding"/>
    <property type="evidence" value="ECO:0007669"/>
    <property type="project" value="UniProtKB-KW"/>
</dbReference>
<dbReference type="InterPro" id="IPR011006">
    <property type="entry name" value="CheY-like_superfamily"/>
</dbReference>